<evidence type="ECO:0000313" key="2">
    <source>
        <dbReference type="Proteomes" id="UP000595437"/>
    </source>
</evidence>
<gene>
    <name evidence="1" type="ORF">FKW44_024872</name>
</gene>
<keyword evidence="2" id="KW-1185">Reference proteome</keyword>
<organism evidence="1 2">
    <name type="scientific">Caligus rogercresseyi</name>
    <name type="common">Sea louse</name>
    <dbReference type="NCBI Taxonomy" id="217165"/>
    <lineage>
        <taxon>Eukaryota</taxon>
        <taxon>Metazoa</taxon>
        <taxon>Ecdysozoa</taxon>
        <taxon>Arthropoda</taxon>
        <taxon>Crustacea</taxon>
        <taxon>Multicrustacea</taxon>
        <taxon>Hexanauplia</taxon>
        <taxon>Copepoda</taxon>
        <taxon>Siphonostomatoida</taxon>
        <taxon>Caligidae</taxon>
        <taxon>Caligus</taxon>
    </lineage>
</organism>
<reference evidence="2" key="1">
    <citation type="submission" date="2021-01" db="EMBL/GenBank/DDBJ databases">
        <title>Caligus Genome Assembly.</title>
        <authorList>
            <person name="Gallardo-Escarate C."/>
        </authorList>
    </citation>
    <scope>NUCLEOTIDE SEQUENCE [LARGE SCALE GENOMIC DNA]</scope>
</reference>
<dbReference type="Proteomes" id="UP000595437">
    <property type="component" value="Chromosome 20"/>
</dbReference>
<name>A0A7T8GLH2_CALRO</name>
<protein>
    <submittedName>
        <fullName evidence="1">Uncharacterized protein</fullName>
    </submittedName>
</protein>
<proteinExistence type="predicted"/>
<dbReference type="EMBL" id="CP045909">
    <property type="protein sequence ID" value="QQP32534.1"/>
    <property type="molecule type" value="Genomic_DNA"/>
</dbReference>
<sequence>MGPAMHSDGVLGFLTLGQRTFESCKNSDGVLGFLTVSPLAQGLKPQYHITVLGGTRKSLADG</sequence>
<accession>A0A7T8GLH2</accession>
<evidence type="ECO:0000313" key="1">
    <source>
        <dbReference type="EMBL" id="QQP32534.1"/>
    </source>
</evidence>
<dbReference type="AlphaFoldDB" id="A0A7T8GLH2"/>